<organism evidence="1 2">
    <name type="scientific">Vibrio phage Vp_R1</name>
    <dbReference type="NCBI Taxonomy" id="2059867"/>
    <lineage>
        <taxon>Viruses</taxon>
        <taxon>Duplodnaviria</taxon>
        <taxon>Heunggongvirae</taxon>
        <taxon>Uroviricota</taxon>
        <taxon>Caudoviricetes</taxon>
        <taxon>Grimontviridae</taxon>
        <taxon>Dalianvirus</taxon>
        <taxon>Dalianvirus R1</taxon>
    </lineage>
</organism>
<name>A0A2H5BPZ9_9CAUD</name>
<evidence type="ECO:0000313" key="1">
    <source>
        <dbReference type="EMBL" id="AUG88411.1"/>
    </source>
</evidence>
<reference evidence="1 2" key="1">
    <citation type="submission" date="2017-12" db="EMBL/GenBank/DDBJ databases">
        <title>Genomic analysis of a novel phage Vp_R1 lytic to Vibrio parahaemolyticus.</title>
        <authorList>
            <person name="Ren H."/>
            <person name="Li Z."/>
        </authorList>
    </citation>
    <scope>NUCLEOTIDE SEQUENCE [LARGE SCALE GENOMIC DNA]</scope>
</reference>
<keyword evidence="2" id="KW-1185">Reference proteome</keyword>
<gene>
    <name evidence="1" type="ORF">VPR_047</name>
</gene>
<dbReference type="Proteomes" id="UP000240283">
    <property type="component" value="Segment"/>
</dbReference>
<proteinExistence type="predicted"/>
<protein>
    <submittedName>
        <fullName evidence="1">Uncharacterized protein</fullName>
    </submittedName>
</protein>
<accession>A0A2H5BPZ9</accession>
<dbReference type="EMBL" id="MG603697">
    <property type="protein sequence ID" value="AUG88411.1"/>
    <property type="molecule type" value="Genomic_DNA"/>
</dbReference>
<sequence>MVSRFIEAESEEHAEWLHLRLESHVAKHSFEEYSCDSFDSEYGDWYDDEFIYKPYSVKELDSEQEESVRALGFVTIHKDIF</sequence>
<evidence type="ECO:0000313" key="2">
    <source>
        <dbReference type="Proteomes" id="UP000240283"/>
    </source>
</evidence>